<organism evidence="1">
    <name type="scientific">uncultured Segetibacter sp</name>
    <dbReference type="NCBI Taxonomy" id="481133"/>
    <lineage>
        <taxon>Bacteria</taxon>
        <taxon>Pseudomonadati</taxon>
        <taxon>Bacteroidota</taxon>
        <taxon>Chitinophagia</taxon>
        <taxon>Chitinophagales</taxon>
        <taxon>Chitinophagaceae</taxon>
        <taxon>Segetibacter</taxon>
        <taxon>environmental samples</taxon>
    </lineage>
</organism>
<dbReference type="EMBL" id="CADCVN010000068">
    <property type="protein sequence ID" value="CAA9467972.1"/>
    <property type="molecule type" value="Genomic_DNA"/>
</dbReference>
<protein>
    <submittedName>
        <fullName evidence="1">Uncharacterized protein</fullName>
    </submittedName>
</protein>
<sequence>MADYHHAMEANSIYHIYSRAVGQEKLFKCEDNY</sequence>
<proteinExistence type="predicted"/>
<gene>
    <name evidence="1" type="ORF">AVDCRST_MAG96-171</name>
</gene>
<reference evidence="1" key="1">
    <citation type="submission" date="2020-02" db="EMBL/GenBank/DDBJ databases">
        <authorList>
            <person name="Meier V. D."/>
        </authorList>
    </citation>
    <scope>NUCLEOTIDE SEQUENCE</scope>
    <source>
        <strain evidence="1">AVDCRST_MAG96</strain>
    </source>
</reference>
<name>A0A6J4R9J7_9BACT</name>
<evidence type="ECO:0000313" key="1">
    <source>
        <dbReference type="EMBL" id="CAA9467972.1"/>
    </source>
</evidence>
<dbReference type="AlphaFoldDB" id="A0A6J4R9J7"/>
<feature type="non-terminal residue" evidence="1">
    <location>
        <position position="33"/>
    </location>
</feature>
<accession>A0A6J4R9J7</accession>